<evidence type="ECO:0000256" key="1">
    <source>
        <dbReference type="ARBA" id="ARBA00022801"/>
    </source>
</evidence>
<dbReference type="EMBL" id="CP046051">
    <property type="protein sequence ID" value="QKN24756.1"/>
    <property type="molecule type" value="Genomic_DNA"/>
</dbReference>
<dbReference type="GO" id="GO:0016787">
    <property type="term" value="F:hydrolase activity"/>
    <property type="evidence" value="ECO:0007669"/>
    <property type="project" value="UniProtKB-KW"/>
</dbReference>
<dbReference type="Gene3D" id="3.90.320.10">
    <property type="match status" value="1"/>
</dbReference>
<proteinExistence type="predicted"/>
<accession>A0A859DSS9</accession>
<dbReference type="Proteomes" id="UP000501316">
    <property type="component" value="Chromosome"/>
</dbReference>
<organism evidence="3 4">
    <name type="scientific">Caproicibacterium lactatifermentans</name>
    <dbReference type="NCBI Taxonomy" id="2666138"/>
    <lineage>
        <taxon>Bacteria</taxon>
        <taxon>Bacillati</taxon>
        <taxon>Bacillota</taxon>
        <taxon>Clostridia</taxon>
        <taxon>Eubacteriales</taxon>
        <taxon>Oscillospiraceae</taxon>
        <taxon>Caproicibacterium</taxon>
    </lineage>
</organism>
<dbReference type="InterPro" id="IPR011604">
    <property type="entry name" value="PDDEXK-like_dom_sf"/>
</dbReference>
<dbReference type="AlphaFoldDB" id="A0A859DSS9"/>
<dbReference type="InterPro" id="IPR022765">
    <property type="entry name" value="Dna2/Cas4_DUF83"/>
</dbReference>
<evidence type="ECO:0000313" key="4">
    <source>
        <dbReference type="Proteomes" id="UP000501316"/>
    </source>
</evidence>
<name>A0A859DSS9_9FIRM</name>
<feature type="domain" description="DUF83" evidence="2">
    <location>
        <begin position="1"/>
        <end position="156"/>
    </location>
</feature>
<reference evidence="3 4" key="1">
    <citation type="submission" date="2019-11" db="EMBL/GenBank/DDBJ databases">
        <authorList>
            <person name="Ren C."/>
            <person name="Wang H."/>
            <person name="Xu Y."/>
        </authorList>
    </citation>
    <scope>NUCLEOTIDE SEQUENCE [LARGE SCALE GENOMIC DNA]</scope>
    <source>
        <strain evidence="3 4">LBM 19010</strain>
    </source>
</reference>
<dbReference type="PANTHER" id="PTHR37168">
    <property type="entry name" value="CRISPR-ASSOCIATED EXONUCLEASE CAS4"/>
    <property type="match status" value="1"/>
</dbReference>
<protein>
    <submittedName>
        <fullName evidence="3">Dna2/Cas4 domain-containing protein</fullName>
    </submittedName>
</protein>
<gene>
    <name evidence="3" type="ORF">GJQ69_03240</name>
</gene>
<evidence type="ECO:0000259" key="2">
    <source>
        <dbReference type="Pfam" id="PF01930"/>
    </source>
</evidence>
<dbReference type="PANTHER" id="PTHR37168:SF1">
    <property type="entry name" value="CRISPR-ASSOCIATED EXONUCLEASE CAS4"/>
    <property type="match status" value="1"/>
</dbReference>
<evidence type="ECO:0000313" key="3">
    <source>
        <dbReference type="EMBL" id="QKN24756.1"/>
    </source>
</evidence>
<keyword evidence="1" id="KW-0378">Hydrolase</keyword>
<dbReference type="KEGG" id="clf:GJQ69_03240"/>
<sequence length="156" mass="18581">MVYYYFVCQRKLYYFCKNLRMEQDDENVAIGKVLDETAYSHAEKHITVNNQISVDYIEKSRILHEVKKSRSIEEAGIWQLKYYLWYFKQRGVEHLTGKIDYPLLKHTESIALTKEDEAHLLNVMKEINAIQGMKTPPPRKTKKICKKCAYYDLCFI</sequence>
<dbReference type="Pfam" id="PF01930">
    <property type="entry name" value="Cas_Cas4"/>
    <property type="match status" value="1"/>
</dbReference>